<reference evidence="1 2" key="1">
    <citation type="submission" date="2017-12" db="EMBL/GenBank/DDBJ databases">
        <title>Gene loss provides genomic basis for host adaptation in cereal stripe rust fungi.</title>
        <authorList>
            <person name="Xia C."/>
        </authorList>
    </citation>
    <scope>NUCLEOTIDE SEQUENCE [LARGE SCALE GENOMIC DNA]</scope>
    <source>
        <strain evidence="1 2">93TX-2</strain>
    </source>
</reference>
<comment type="caution">
    <text evidence="1">The sequence shown here is derived from an EMBL/GenBank/DDBJ whole genome shotgun (WGS) entry which is preliminary data.</text>
</comment>
<dbReference type="EMBL" id="PKSM01000085">
    <property type="protein sequence ID" value="POW15392.1"/>
    <property type="molecule type" value="Genomic_DNA"/>
</dbReference>
<evidence type="ECO:0000313" key="2">
    <source>
        <dbReference type="Proteomes" id="UP000238274"/>
    </source>
</evidence>
<keyword evidence="2" id="KW-1185">Reference proteome</keyword>
<reference evidence="2" key="2">
    <citation type="journal article" date="2018" name="BMC Genomics">
        <title>Genomic insights into host adaptation between the wheat stripe rust pathogen (Puccinia striiformis f. sp. tritici) and the barley stripe rust pathogen (Puccinia striiformis f. sp. hordei).</title>
        <authorList>
            <person name="Xia C."/>
            <person name="Wang M."/>
            <person name="Yin C."/>
            <person name="Cornejo O.E."/>
            <person name="Hulbert S.H."/>
            <person name="Chen X."/>
        </authorList>
    </citation>
    <scope>NUCLEOTIDE SEQUENCE [LARGE SCALE GENOMIC DNA]</scope>
    <source>
        <strain evidence="2">93TX-2</strain>
    </source>
</reference>
<dbReference type="Proteomes" id="UP000238274">
    <property type="component" value="Unassembled WGS sequence"/>
</dbReference>
<proteinExistence type="predicted"/>
<sequence length="143" mass="16668">MFDGMNMEISDFISRVEKAAQLDGAQGSDICLQIVFFMQGKALAKEVQEMVEWETLKQQFVQRWGSMMPLLKHTRAELDMFITQSQAFGIKTQRQFQDFSIKLDNLIAYLLHCHQMTNVKDIRHTVLTCIDRPIRINITKELI</sequence>
<reference evidence="2" key="3">
    <citation type="journal article" date="2018" name="Mol. Plant Microbe Interact.">
        <title>Genome sequence resources for the wheat stripe rust pathogen (Puccinia striiformis f. sp. tritici) and the barley stripe rust pathogen (Puccinia striiformis f. sp. hordei).</title>
        <authorList>
            <person name="Xia C."/>
            <person name="Wang M."/>
            <person name="Yin C."/>
            <person name="Cornejo O.E."/>
            <person name="Hulbert S.H."/>
            <person name="Chen X."/>
        </authorList>
    </citation>
    <scope>NUCLEOTIDE SEQUENCE [LARGE SCALE GENOMIC DNA]</scope>
    <source>
        <strain evidence="2">93TX-2</strain>
    </source>
</reference>
<gene>
    <name evidence="1" type="ORF">PSHT_07097</name>
</gene>
<evidence type="ECO:0000313" key="1">
    <source>
        <dbReference type="EMBL" id="POW15392.1"/>
    </source>
</evidence>
<name>A0A2S4W0V0_9BASI</name>
<dbReference type="OrthoDB" id="2506278at2759"/>
<organism evidence="1 2">
    <name type="scientific">Puccinia striiformis</name>
    <dbReference type="NCBI Taxonomy" id="27350"/>
    <lineage>
        <taxon>Eukaryota</taxon>
        <taxon>Fungi</taxon>
        <taxon>Dikarya</taxon>
        <taxon>Basidiomycota</taxon>
        <taxon>Pucciniomycotina</taxon>
        <taxon>Pucciniomycetes</taxon>
        <taxon>Pucciniales</taxon>
        <taxon>Pucciniaceae</taxon>
        <taxon>Puccinia</taxon>
    </lineage>
</organism>
<dbReference type="AlphaFoldDB" id="A0A2S4W0V0"/>
<accession>A0A2S4W0V0</accession>
<dbReference type="VEuPathDB" id="FungiDB:PSHT_07097"/>
<protein>
    <recommendedName>
        <fullName evidence="3">Retrotransposon gag domain-containing protein</fullName>
    </recommendedName>
</protein>
<evidence type="ECO:0008006" key="3">
    <source>
        <dbReference type="Google" id="ProtNLM"/>
    </source>
</evidence>